<evidence type="ECO:0000313" key="3">
    <source>
        <dbReference type="EMBL" id="MBL6446127.1"/>
    </source>
</evidence>
<proteinExistence type="inferred from homology"/>
<dbReference type="PANTHER" id="PTHR46268">
    <property type="entry name" value="STRESS RESPONSE PROTEIN NHAX"/>
    <property type="match status" value="1"/>
</dbReference>
<protein>
    <submittedName>
        <fullName evidence="3">Universal stress protein</fullName>
    </submittedName>
</protein>
<dbReference type="Proteomes" id="UP000614216">
    <property type="component" value="Unassembled WGS sequence"/>
</dbReference>
<dbReference type="InterPro" id="IPR006016">
    <property type="entry name" value="UspA"/>
</dbReference>
<dbReference type="RefSeq" id="WP_202855672.1">
    <property type="nucleotide sequence ID" value="NZ_JAEUGD010000023.1"/>
</dbReference>
<accession>A0A937FWT1</accession>
<dbReference type="Pfam" id="PF00582">
    <property type="entry name" value="Usp"/>
    <property type="match status" value="2"/>
</dbReference>
<reference evidence="3" key="1">
    <citation type="submission" date="2021-01" db="EMBL/GenBank/DDBJ databases">
        <title>Fulvivirga kasyanovii gen. nov., sp nov., a novel member of the phylum Bacteroidetes isolated from seawater in a mussel farm.</title>
        <authorList>
            <person name="Zhao L.-H."/>
            <person name="Wang Z.-J."/>
        </authorList>
    </citation>
    <scope>NUCLEOTIDE SEQUENCE</scope>
    <source>
        <strain evidence="3">29W222</strain>
    </source>
</reference>
<feature type="domain" description="UspA" evidence="2">
    <location>
        <begin position="147"/>
        <end position="288"/>
    </location>
</feature>
<evidence type="ECO:0000313" key="4">
    <source>
        <dbReference type="Proteomes" id="UP000614216"/>
    </source>
</evidence>
<dbReference type="Gene3D" id="3.40.50.620">
    <property type="entry name" value="HUPs"/>
    <property type="match status" value="2"/>
</dbReference>
<dbReference type="EMBL" id="JAEUGD010000023">
    <property type="protein sequence ID" value="MBL6446127.1"/>
    <property type="molecule type" value="Genomic_DNA"/>
</dbReference>
<gene>
    <name evidence="3" type="ORF">JMN32_07400</name>
</gene>
<organism evidence="3 4">
    <name type="scientific">Fulvivirga marina</name>
    <dbReference type="NCBI Taxonomy" id="2494733"/>
    <lineage>
        <taxon>Bacteria</taxon>
        <taxon>Pseudomonadati</taxon>
        <taxon>Bacteroidota</taxon>
        <taxon>Cytophagia</taxon>
        <taxon>Cytophagales</taxon>
        <taxon>Fulvivirgaceae</taxon>
        <taxon>Fulvivirga</taxon>
    </lineage>
</organism>
<sequence>MYQVKRLLVGLDLSEMDEKLISYTSGLVKLFGVEMVYFFHVAKSFDLPKKLIEKYPDLVAPVDEALERDIREKVKKHFTATCDFQVAVREGNAEDKILRFADLKEIDLMVMGRKQELKGQGVLPGRLAKTIHCSVLLVPENATDRITKILVPVDFSKTSSMALDEAVFIKKSTGADILLHNSYRVPSGYHLSGKSYEEFGEIMKSNAYEDAVEFLQRSELKASDVEIELTLDEHDDPAELSYALAKEKNADLIVIGSKGRTGLASILLGSVADKMIQYDSNIPLIVIKDKKANLDFLQALLKL</sequence>
<evidence type="ECO:0000256" key="1">
    <source>
        <dbReference type="ARBA" id="ARBA00008791"/>
    </source>
</evidence>
<keyword evidence="4" id="KW-1185">Reference proteome</keyword>
<dbReference type="PANTHER" id="PTHR46268:SF6">
    <property type="entry name" value="UNIVERSAL STRESS PROTEIN UP12"/>
    <property type="match status" value="1"/>
</dbReference>
<dbReference type="InterPro" id="IPR014729">
    <property type="entry name" value="Rossmann-like_a/b/a_fold"/>
</dbReference>
<dbReference type="InterPro" id="IPR006015">
    <property type="entry name" value="Universal_stress_UspA"/>
</dbReference>
<dbReference type="PRINTS" id="PR01438">
    <property type="entry name" value="UNVRSLSTRESS"/>
</dbReference>
<dbReference type="AlphaFoldDB" id="A0A937FWT1"/>
<evidence type="ECO:0000259" key="2">
    <source>
        <dbReference type="Pfam" id="PF00582"/>
    </source>
</evidence>
<dbReference type="SUPFAM" id="SSF52402">
    <property type="entry name" value="Adenine nucleotide alpha hydrolases-like"/>
    <property type="match status" value="2"/>
</dbReference>
<feature type="domain" description="UspA" evidence="2">
    <location>
        <begin position="5"/>
        <end position="139"/>
    </location>
</feature>
<dbReference type="CDD" id="cd00293">
    <property type="entry name" value="USP-like"/>
    <property type="match status" value="2"/>
</dbReference>
<comment type="caution">
    <text evidence="3">The sequence shown here is derived from an EMBL/GenBank/DDBJ whole genome shotgun (WGS) entry which is preliminary data.</text>
</comment>
<name>A0A937FWT1_9BACT</name>
<comment type="similarity">
    <text evidence="1">Belongs to the universal stress protein A family.</text>
</comment>